<keyword evidence="1" id="KW-0472">Membrane</keyword>
<feature type="transmembrane region" description="Helical" evidence="1">
    <location>
        <begin position="12"/>
        <end position="37"/>
    </location>
</feature>
<organism evidence="2 3">
    <name type="scientific">Portunus trituberculatus</name>
    <name type="common">Swimming crab</name>
    <name type="synonym">Neptunus trituberculatus</name>
    <dbReference type="NCBI Taxonomy" id="210409"/>
    <lineage>
        <taxon>Eukaryota</taxon>
        <taxon>Metazoa</taxon>
        <taxon>Ecdysozoa</taxon>
        <taxon>Arthropoda</taxon>
        <taxon>Crustacea</taxon>
        <taxon>Multicrustacea</taxon>
        <taxon>Malacostraca</taxon>
        <taxon>Eumalacostraca</taxon>
        <taxon>Eucarida</taxon>
        <taxon>Decapoda</taxon>
        <taxon>Pleocyemata</taxon>
        <taxon>Brachyura</taxon>
        <taxon>Eubrachyura</taxon>
        <taxon>Portunoidea</taxon>
        <taxon>Portunidae</taxon>
        <taxon>Portuninae</taxon>
        <taxon>Portunus</taxon>
    </lineage>
</organism>
<keyword evidence="3" id="KW-1185">Reference proteome</keyword>
<feature type="transmembrane region" description="Helical" evidence="1">
    <location>
        <begin position="43"/>
        <end position="63"/>
    </location>
</feature>
<dbReference type="EMBL" id="VSRR010047766">
    <property type="protein sequence ID" value="MPC78168.1"/>
    <property type="molecule type" value="Genomic_DNA"/>
</dbReference>
<accession>A0A5B7IBA5</accession>
<protein>
    <submittedName>
        <fullName evidence="2">Uncharacterized protein</fullName>
    </submittedName>
</protein>
<evidence type="ECO:0000313" key="3">
    <source>
        <dbReference type="Proteomes" id="UP000324222"/>
    </source>
</evidence>
<evidence type="ECO:0000313" key="2">
    <source>
        <dbReference type="EMBL" id="MPC78168.1"/>
    </source>
</evidence>
<reference evidence="2 3" key="1">
    <citation type="submission" date="2019-05" db="EMBL/GenBank/DDBJ databases">
        <title>Another draft genome of Portunus trituberculatus and its Hox gene families provides insights of decapod evolution.</title>
        <authorList>
            <person name="Jeong J.-H."/>
            <person name="Song I."/>
            <person name="Kim S."/>
            <person name="Choi T."/>
            <person name="Kim D."/>
            <person name="Ryu S."/>
            <person name="Kim W."/>
        </authorList>
    </citation>
    <scope>NUCLEOTIDE SEQUENCE [LARGE SCALE GENOMIC DNA]</scope>
    <source>
        <tissue evidence="2">Muscle</tissue>
    </source>
</reference>
<dbReference type="AlphaFoldDB" id="A0A5B7IBA5"/>
<name>A0A5B7IBA5_PORTR</name>
<keyword evidence="1" id="KW-0812">Transmembrane</keyword>
<evidence type="ECO:0000256" key="1">
    <source>
        <dbReference type="SAM" id="Phobius"/>
    </source>
</evidence>
<gene>
    <name evidence="2" type="ORF">E2C01_072650</name>
</gene>
<comment type="caution">
    <text evidence="2">The sequence shown here is derived from an EMBL/GenBank/DDBJ whole genome shotgun (WGS) entry which is preliminary data.</text>
</comment>
<keyword evidence="1" id="KW-1133">Transmembrane helix</keyword>
<proteinExistence type="predicted"/>
<sequence length="235" mass="27287">MFFFSYFLRFRLLFSFCRFFVFLFFSFCICVKFYLLYLLFQCIPSHFCSFFNIIFSSSVFLYFNTQFQAVYLSVTFVLPPIPSPPASSRCAPLCFAGCGGPCDCILYLKDPRAPPSGTVYAAVGEGRAGAEWGFGVRASWEEVEEEGRCWLVYTDRLAFRLQRRKHGIWQFFISVILTTTTTTGNHHHHHRNHHPLINSRQDESFLFQHSIFACTCQLLVPSFQVMPLQPTPLFY</sequence>
<dbReference type="Proteomes" id="UP000324222">
    <property type="component" value="Unassembled WGS sequence"/>
</dbReference>